<protein>
    <submittedName>
        <fullName evidence="10">Predicted PurR-regulated permease PerM</fullName>
    </submittedName>
</protein>
<comment type="subcellular location">
    <subcellularLocation>
        <location evidence="1">Cell membrane</location>
        <topology evidence="1">Multi-pass membrane protein</topology>
    </subcellularLocation>
</comment>
<dbReference type="InterPro" id="IPR002549">
    <property type="entry name" value="AI-2E-like"/>
</dbReference>
<gene>
    <name evidence="10" type="ORF">SAMN05444486_102313</name>
</gene>
<evidence type="ECO:0000256" key="1">
    <source>
        <dbReference type="ARBA" id="ARBA00004651"/>
    </source>
</evidence>
<keyword evidence="6 9" id="KW-1133">Transmembrane helix</keyword>
<sequence>MSKARGARCGPLVFGVPRPSTSAFTKFKLETRAPSGDIESAANPEELMALPVRDQLKYWGASALVFCLALWFLGDVILPFVLGGAIAYFLDPVADKLEKMGFSRAIATTIITLSAVLIFVILALLVVPVMVEQAVSLFNTAPRLFSDLQNFLTERFPSLMDTDSTLRTSLIAVGETVKERGGELLQTVLSSAMSIINVVMLLVIVPVVAFYLLFDWDRMVAAIDDVLPRDHAPVIRELASDVDRTMASFIRGMGTVCLILGSYYAIALMLVGLQFGLIVGFIAGLLTFIPYLGAILGGVLAIGLALFQFWGDWVSLGLVALVFVIGQVVEGNVLTPKLVGKSIGLHPVWLIFALSVFGSLFGFVGMLVAVPVAAAIGVLTRFVLFTYKESKLYQGLEGKSSPRSKAALRAAEQATTRDEDKS</sequence>
<keyword evidence="11" id="KW-1185">Reference proteome</keyword>
<evidence type="ECO:0000256" key="4">
    <source>
        <dbReference type="ARBA" id="ARBA00022475"/>
    </source>
</evidence>
<keyword evidence="5 9" id="KW-0812">Transmembrane</keyword>
<keyword evidence="7 9" id="KW-0472">Membrane</keyword>
<evidence type="ECO:0000313" key="10">
    <source>
        <dbReference type="EMBL" id="SDY46542.1"/>
    </source>
</evidence>
<reference evidence="10 11" key="1">
    <citation type="submission" date="2016-10" db="EMBL/GenBank/DDBJ databases">
        <authorList>
            <person name="de Groot N.N."/>
        </authorList>
    </citation>
    <scope>NUCLEOTIDE SEQUENCE [LARGE SCALE GENOMIC DNA]</scope>
    <source>
        <strain evidence="10 11">DSM 24677</strain>
    </source>
</reference>
<feature type="region of interest" description="Disordered" evidence="8">
    <location>
        <begin position="397"/>
        <end position="422"/>
    </location>
</feature>
<organism evidence="10 11">
    <name type="scientific">Lentibacter algarum</name>
    <dbReference type="NCBI Taxonomy" id="576131"/>
    <lineage>
        <taxon>Bacteria</taxon>
        <taxon>Pseudomonadati</taxon>
        <taxon>Pseudomonadota</taxon>
        <taxon>Alphaproteobacteria</taxon>
        <taxon>Rhodobacterales</taxon>
        <taxon>Roseobacteraceae</taxon>
        <taxon>Lentibacter</taxon>
    </lineage>
</organism>
<name>A0A1H3K2W1_9RHOB</name>
<dbReference type="STRING" id="576131.SAMN05444486_102313"/>
<dbReference type="Pfam" id="PF01594">
    <property type="entry name" value="AI-2E_transport"/>
    <property type="match status" value="1"/>
</dbReference>
<keyword evidence="3" id="KW-0813">Transport</keyword>
<feature type="transmembrane region" description="Helical" evidence="9">
    <location>
        <begin position="313"/>
        <end position="329"/>
    </location>
</feature>
<keyword evidence="4" id="KW-1003">Cell membrane</keyword>
<evidence type="ECO:0000256" key="9">
    <source>
        <dbReference type="SAM" id="Phobius"/>
    </source>
</evidence>
<dbReference type="GO" id="GO:0005886">
    <property type="term" value="C:plasma membrane"/>
    <property type="evidence" value="ECO:0007669"/>
    <property type="project" value="UniProtKB-SubCell"/>
</dbReference>
<evidence type="ECO:0000256" key="5">
    <source>
        <dbReference type="ARBA" id="ARBA00022692"/>
    </source>
</evidence>
<feature type="transmembrane region" description="Helical" evidence="9">
    <location>
        <begin position="58"/>
        <end position="90"/>
    </location>
</feature>
<dbReference type="EMBL" id="FNPR01000002">
    <property type="protein sequence ID" value="SDY46542.1"/>
    <property type="molecule type" value="Genomic_DNA"/>
</dbReference>
<evidence type="ECO:0000256" key="3">
    <source>
        <dbReference type="ARBA" id="ARBA00022448"/>
    </source>
</evidence>
<accession>A0A1H3K2W1</accession>
<dbReference type="Proteomes" id="UP000199026">
    <property type="component" value="Unassembled WGS sequence"/>
</dbReference>
<feature type="transmembrane region" description="Helical" evidence="9">
    <location>
        <begin position="192"/>
        <end position="214"/>
    </location>
</feature>
<evidence type="ECO:0000256" key="8">
    <source>
        <dbReference type="SAM" id="MobiDB-lite"/>
    </source>
</evidence>
<dbReference type="PANTHER" id="PTHR21716:SF53">
    <property type="entry name" value="PERMEASE PERM-RELATED"/>
    <property type="match status" value="1"/>
</dbReference>
<evidence type="ECO:0000313" key="11">
    <source>
        <dbReference type="Proteomes" id="UP000199026"/>
    </source>
</evidence>
<dbReference type="PANTHER" id="PTHR21716">
    <property type="entry name" value="TRANSMEMBRANE PROTEIN"/>
    <property type="match status" value="1"/>
</dbReference>
<feature type="transmembrane region" description="Helical" evidence="9">
    <location>
        <begin position="349"/>
        <end position="379"/>
    </location>
</feature>
<proteinExistence type="inferred from homology"/>
<feature type="transmembrane region" description="Helical" evidence="9">
    <location>
        <begin position="102"/>
        <end position="127"/>
    </location>
</feature>
<dbReference type="GO" id="GO:0055085">
    <property type="term" value="P:transmembrane transport"/>
    <property type="evidence" value="ECO:0007669"/>
    <property type="project" value="TreeGrafter"/>
</dbReference>
<evidence type="ECO:0000256" key="7">
    <source>
        <dbReference type="ARBA" id="ARBA00023136"/>
    </source>
</evidence>
<dbReference type="AlphaFoldDB" id="A0A1H3K2W1"/>
<comment type="similarity">
    <text evidence="2">Belongs to the autoinducer-2 exporter (AI-2E) (TC 2.A.86) family.</text>
</comment>
<feature type="transmembrane region" description="Helical" evidence="9">
    <location>
        <begin position="256"/>
        <end position="282"/>
    </location>
</feature>
<evidence type="ECO:0000256" key="2">
    <source>
        <dbReference type="ARBA" id="ARBA00009773"/>
    </source>
</evidence>
<evidence type="ECO:0000256" key="6">
    <source>
        <dbReference type="ARBA" id="ARBA00022989"/>
    </source>
</evidence>